<name>A0A3Q3B5J2_KRYMA</name>
<evidence type="ECO:0000313" key="3">
    <source>
        <dbReference type="Ensembl" id="ENSKMAP00000024316.1"/>
    </source>
</evidence>
<organism evidence="3 4">
    <name type="scientific">Kryptolebias marmoratus</name>
    <name type="common">Mangrove killifish</name>
    <name type="synonym">Rivulus marmoratus</name>
    <dbReference type="NCBI Taxonomy" id="37003"/>
    <lineage>
        <taxon>Eukaryota</taxon>
        <taxon>Metazoa</taxon>
        <taxon>Chordata</taxon>
        <taxon>Craniata</taxon>
        <taxon>Vertebrata</taxon>
        <taxon>Euteleostomi</taxon>
        <taxon>Actinopterygii</taxon>
        <taxon>Neopterygii</taxon>
        <taxon>Teleostei</taxon>
        <taxon>Neoteleostei</taxon>
        <taxon>Acanthomorphata</taxon>
        <taxon>Ovalentaria</taxon>
        <taxon>Atherinomorphae</taxon>
        <taxon>Cyprinodontiformes</taxon>
        <taxon>Rivulidae</taxon>
        <taxon>Kryptolebias</taxon>
    </lineage>
</organism>
<keyword evidence="4" id="KW-1185">Reference proteome</keyword>
<feature type="domain" description="Terminal uridylyltransferase 4/7 nucleotidyltransferase" evidence="2">
    <location>
        <begin position="111"/>
        <end position="180"/>
    </location>
</feature>
<reference evidence="3" key="2">
    <citation type="submission" date="2025-09" db="UniProtKB">
        <authorList>
            <consortium name="Ensembl"/>
        </authorList>
    </citation>
    <scope>IDENTIFICATION</scope>
</reference>
<dbReference type="Pfam" id="PF19088">
    <property type="entry name" value="TUTase"/>
    <property type="match status" value="1"/>
</dbReference>
<accession>A0A3Q3B5J2</accession>
<dbReference type="GeneTree" id="ENSGT00940000156988"/>
<evidence type="ECO:0000259" key="2">
    <source>
        <dbReference type="Pfam" id="PF19088"/>
    </source>
</evidence>
<evidence type="ECO:0000256" key="1">
    <source>
        <dbReference type="SAM" id="Phobius"/>
    </source>
</evidence>
<dbReference type="Ensembl" id="ENSKMAT00000024622.1">
    <property type="protein sequence ID" value="ENSKMAP00000024316.1"/>
    <property type="gene ID" value="ENSKMAG00000018033.1"/>
</dbReference>
<evidence type="ECO:0000313" key="4">
    <source>
        <dbReference type="Proteomes" id="UP000264800"/>
    </source>
</evidence>
<keyword evidence="1" id="KW-1133">Transmembrane helix</keyword>
<feature type="transmembrane region" description="Helical" evidence="1">
    <location>
        <begin position="176"/>
        <end position="197"/>
    </location>
</feature>
<proteinExistence type="predicted"/>
<dbReference type="InterPro" id="IPR045100">
    <property type="entry name" value="TUT4/7_NTP_transf"/>
</dbReference>
<dbReference type="AlphaFoldDB" id="A0A3Q3B5J2"/>
<dbReference type="Proteomes" id="UP000264800">
    <property type="component" value="Unplaced"/>
</dbReference>
<reference evidence="3" key="1">
    <citation type="submission" date="2025-08" db="UniProtKB">
        <authorList>
            <consortium name="Ensembl"/>
        </authorList>
    </citation>
    <scope>IDENTIFICATION</scope>
</reference>
<dbReference type="OMA" id="HLTGCMM"/>
<keyword evidence="1" id="KW-0472">Membrane</keyword>
<sequence length="248" mass="28561">MIKPSDVSLNKLFDRFFLFAVLKAAALMNQPAGEGAELRPAAEEVRLAEQQLGLRQVEERLHRDHIHRLVKQSPEYPNYQYLCKLCSVHIDNIQGAYKHIKEKRHKKNLVEKQEENELLAIPPPSAAQLRALDAAVLETARQHGISEEDFEVRRAVVSRMEETIKRNLPGWMLPRLFTLIVSEILLISGLFFCDVWFSSVFPSSLRFMSDPLCFQNERYQHRCHLPLHSQSASPVPHDIHVFGSFNTL</sequence>
<keyword evidence="1" id="KW-0812">Transmembrane</keyword>
<dbReference type="STRING" id="37003.ENSKMAP00000024316"/>
<protein>
    <recommendedName>
        <fullName evidence="2">Terminal uridylyltransferase 4/7 nucleotidyltransferase domain-containing protein</fullName>
    </recommendedName>
</protein>
<dbReference type="GO" id="GO:0016779">
    <property type="term" value="F:nucleotidyltransferase activity"/>
    <property type="evidence" value="ECO:0007669"/>
    <property type="project" value="InterPro"/>
</dbReference>